<organism evidence="1 2">
    <name type="scientific">Shewanella benthica</name>
    <dbReference type="NCBI Taxonomy" id="43661"/>
    <lineage>
        <taxon>Bacteria</taxon>
        <taxon>Pseudomonadati</taxon>
        <taxon>Pseudomonadota</taxon>
        <taxon>Gammaproteobacteria</taxon>
        <taxon>Alteromonadales</taxon>
        <taxon>Shewanellaceae</taxon>
        <taxon>Shewanella</taxon>
    </lineage>
</organism>
<dbReference type="KEGG" id="sbk:SHEWBE_0725"/>
<dbReference type="AlphaFoldDB" id="A0A330LXH3"/>
<dbReference type="EMBL" id="LS483452">
    <property type="protein sequence ID" value="SQH74702.1"/>
    <property type="molecule type" value="Genomic_DNA"/>
</dbReference>
<gene>
    <name evidence="1" type="ORF">SHEWBE_0725</name>
</gene>
<evidence type="ECO:0000313" key="1">
    <source>
        <dbReference type="EMBL" id="SQH74702.1"/>
    </source>
</evidence>
<evidence type="ECO:0000313" key="2">
    <source>
        <dbReference type="Proteomes" id="UP000250123"/>
    </source>
</evidence>
<reference evidence="2" key="1">
    <citation type="submission" date="2018-06" db="EMBL/GenBank/DDBJ databases">
        <authorList>
            <person name="Cea G.-C."/>
            <person name="William W."/>
        </authorList>
    </citation>
    <scope>NUCLEOTIDE SEQUENCE [LARGE SCALE GENOMIC DNA]</scope>
    <source>
        <strain evidence="2">DB21MT-2</strain>
    </source>
</reference>
<accession>A0A330LXH3</accession>
<sequence>MFDVLFLSAKSMFLTNFINRVNLMTYLLALTITRENTLEFY</sequence>
<name>A0A330LXH3_9GAMM</name>
<proteinExistence type="predicted"/>
<dbReference type="Proteomes" id="UP000250123">
    <property type="component" value="Chromosome SHEWBE"/>
</dbReference>
<protein>
    <submittedName>
        <fullName evidence="1">Uncharacterized protein</fullName>
    </submittedName>
</protein>